<dbReference type="STRING" id="159291.SAMN05920897_11785"/>
<dbReference type="InterPro" id="IPR000160">
    <property type="entry name" value="GGDEF_dom"/>
</dbReference>
<keyword evidence="7" id="KW-1185">Reference proteome</keyword>
<feature type="transmembrane region" description="Helical" evidence="4">
    <location>
        <begin position="104"/>
        <end position="123"/>
    </location>
</feature>
<dbReference type="SUPFAM" id="SSF55073">
    <property type="entry name" value="Nucleotide cyclase"/>
    <property type="match status" value="1"/>
</dbReference>
<dbReference type="PANTHER" id="PTHR45138">
    <property type="entry name" value="REGULATORY COMPONENTS OF SENSORY TRANSDUCTION SYSTEM"/>
    <property type="match status" value="1"/>
</dbReference>
<dbReference type="NCBIfam" id="TIGR00254">
    <property type="entry name" value="GGDEF"/>
    <property type="match status" value="1"/>
</dbReference>
<dbReference type="InterPro" id="IPR050469">
    <property type="entry name" value="Diguanylate_Cyclase"/>
</dbReference>
<dbReference type="GO" id="GO:1902201">
    <property type="term" value="P:negative regulation of bacterial-type flagellum-dependent cell motility"/>
    <property type="evidence" value="ECO:0007669"/>
    <property type="project" value="TreeGrafter"/>
</dbReference>
<feature type="transmembrane region" description="Helical" evidence="4">
    <location>
        <begin position="210"/>
        <end position="228"/>
    </location>
</feature>
<feature type="transmembrane region" description="Helical" evidence="4">
    <location>
        <begin position="184"/>
        <end position="204"/>
    </location>
</feature>
<comment type="catalytic activity">
    <reaction evidence="2">
        <text>2 GTP = 3',3'-c-di-GMP + 2 diphosphate</text>
        <dbReference type="Rhea" id="RHEA:24898"/>
        <dbReference type="ChEBI" id="CHEBI:33019"/>
        <dbReference type="ChEBI" id="CHEBI:37565"/>
        <dbReference type="ChEBI" id="CHEBI:58805"/>
        <dbReference type="EC" id="2.7.7.65"/>
    </reaction>
</comment>
<dbReference type="EMBL" id="FTMS01000017">
    <property type="protein sequence ID" value="SIQ89954.1"/>
    <property type="molecule type" value="Genomic_DNA"/>
</dbReference>
<evidence type="ECO:0000256" key="3">
    <source>
        <dbReference type="SAM" id="MobiDB-lite"/>
    </source>
</evidence>
<dbReference type="InterPro" id="IPR043128">
    <property type="entry name" value="Rev_trsase/Diguanyl_cyclase"/>
</dbReference>
<protein>
    <recommendedName>
        <fullName evidence="1">diguanylate cyclase</fullName>
        <ecNumber evidence="1">2.7.7.65</ecNumber>
    </recommendedName>
</protein>
<dbReference type="SMART" id="SM00267">
    <property type="entry name" value="GGDEF"/>
    <property type="match status" value="1"/>
</dbReference>
<evidence type="ECO:0000256" key="1">
    <source>
        <dbReference type="ARBA" id="ARBA00012528"/>
    </source>
</evidence>
<dbReference type="CDD" id="cd01949">
    <property type="entry name" value="GGDEF"/>
    <property type="match status" value="1"/>
</dbReference>
<keyword evidence="4" id="KW-0472">Membrane</keyword>
<dbReference type="Pfam" id="PF00990">
    <property type="entry name" value="GGDEF"/>
    <property type="match status" value="1"/>
</dbReference>
<feature type="transmembrane region" description="Helical" evidence="4">
    <location>
        <begin position="135"/>
        <end position="153"/>
    </location>
</feature>
<evidence type="ECO:0000256" key="4">
    <source>
        <dbReference type="SAM" id="Phobius"/>
    </source>
</evidence>
<evidence type="ECO:0000256" key="2">
    <source>
        <dbReference type="ARBA" id="ARBA00034247"/>
    </source>
</evidence>
<dbReference type="AlphaFoldDB" id="A0A1N6WIT8"/>
<dbReference type="OrthoDB" id="9779586at2"/>
<keyword evidence="4" id="KW-1133">Transmembrane helix</keyword>
<reference evidence="6 7" key="1">
    <citation type="submission" date="2017-01" db="EMBL/GenBank/DDBJ databases">
        <authorList>
            <person name="Mah S.A."/>
            <person name="Swanson W.J."/>
            <person name="Moy G.W."/>
            <person name="Vacquier V.D."/>
        </authorList>
    </citation>
    <scope>NUCLEOTIDE SEQUENCE [LARGE SCALE GENOMIC DNA]</scope>
    <source>
        <strain evidence="6 7">ASpG1</strain>
    </source>
</reference>
<dbReference type="GO" id="GO:0005886">
    <property type="term" value="C:plasma membrane"/>
    <property type="evidence" value="ECO:0007669"/>
    <property type="project" value="TreeGrafter"/>
</dbReference>
<gene>
    <name evidence="6" type="ORF">SAMN05920897_11785</name>
</gene>
<evidence type="ECO:0000259" key="5">
    <source>
        <dbReference type="PROSITE" id="PS50887"/>
    </source>
</evidence>
<dbReference type="GO" id="GO:0052621">
    <property type="term" value="F:diguanylate cyclase activity"/>
    <property type="evidence" value="ECO:0007669"/>
    <property type="project" value="UniProtKB-EC"/>
</dbReference>
<dbReference type="GO" id="GO:0043709">
    <property type="term" value="P:cell adhesion involved in single-species biofilm formation"/>
    <property type="evidence" value="ECO:0007669"/>
    <property type="project" value="TreeGrafter"/>
</dbReference>
<feature type="transmembrane region" description="Helical" evidence="4">
    <location>
        <begin position="75"/>
        <end position="92"/>
    </location>
</feature>
<sequence>MIGPEEGGAEFPQEAFRNSPETVPEGACEAATEEILLLRKRIATLLTERPRAVRLPAELEQRFEEETGDERSRYLVLRNLVALVLINFFLFSDRFMIPDMMVHARVVRLGLITPAGLAVTLMIRRGVAPAVREFFVELITVMSGLGVLYLVLFSRHPNAVYYHHGLILVLAYANNVVVLRFRAALAVSVLLSLLYIGAIPFFAIPLPLPVAAHYTLSLVATAGITLLANHGLEQGRRYSYLVGLRERLRGDALAADNTRLAELSRLDPLTGIANRRGLLHHLEEIWNDSSQRPVGIVVADVDFFKPYNDCYGHVQGDICLKRIAGTLRAALRHQGDLVARFGGEEFVVVLPGTSADEAFRIAERMLRNVQELAIPHQEGGDSGVVTISAGVSAGQREDGRPPLEIIEQADQALYRAKEAGRNRVSCLDPPAASASF</sequence>
<feature type="domain" description="GGDEF" evidence="5">
    <location>
        <begin position="292"/>
        <end position="429"/>
    </location>
</feature>
<dbReference type="RefSeq" id="WP_076489652.1">
    <property type="nucleotide sequence ID" value="NZ_FTMS01000017.1"/>
</dbReference>
<proteinExistence type="predicted"/>
<dbReference type="FunFam" id="3.30.70.270:FF:000001">
    <property type="entry name" value="Diguanylate cyclase domain protein"/>
    <property type="match status" value="1"/>
</dbReference>
<keyword evidence="4" id="KW-0812">Transmembrane</keyword>
<feature type="transmembrane region" description="Helical" evidence="4">
    <location>
        <begin position="159"/>
        <end position="177"/>
    </location>
</feature>
<organism evidence="6 7">
    <name type="scientific">Alkalispirochaeta americana</name>
    <dbReference type="NCBI Taxonomy" id="159291"/>
    <lineage>
        <taxon>Bacteria</taxon>
        <taxon>Pseudomonadati</taxon>
        <taxon>Spirochaetota</taxon>
        <taxon>Spirochaetia</taxon>
        <taxon>Spirochaetales</taxon>
        <taxon>Spirochaetaceae</taxon>
        <taxon>Alkalispirochaeta</taxon>
    </lineage>
</organism>
<dbReference type="EC" id="2.7.7.65" evidence="1"/>
<dbReference type="PROSITE" id="PS50887">
    <property type="entry name" value="GGDEF"/>
    <property type="match status" value="1"/>
</dbReference>
<feature type="region of interest" description="Disordered" evidence="3">
    <location>
        <begin position="1"/>
        <end position="24"/>
    </location>
</feature>
<evidence type="ECO:0000313" key="7">
    <source>
        <dbReference type="Proteomes" id="UP000186400"/>
    </source>
</evidence>
<dbReference type="Gene3D" id="3.30.70.270">
    <property type="match status" value="1"/>
</dbReference>
<name>A0A1N6WIT8_9SPIO</name>
<accession>A0A1N6WIT8</accession>
<dbReference type="PANTHER" id="PTHR45138:SF9">
    <property type="entry name" value="DIGUANYLATE CYCLASE DGCM-RELATED"/>
    <property type="match status" value="1"/>
</dbReference>
<dbReference type="InterPro" id="IPR029787">
    <property type="entry name" value="Nucleotide_cyclase"/>
</dbReference>
<dbReference type="Proteomes" id="UP000186400">
    <property type="component" value="Unassembled WGS sequence"/>
</dbReference>
<evidence type="ECO:0000313" key="6">
    <source>
        <dbReference type="EMBL" id="SIQ89954.1"/>
    </source>
</evidence>